<dbReference type="EMBL" id="AF369954">
    <property type="protein sequence ID" value="AAK84123.1"/>
    <property type="molecule type" value="Genomic_DNA"/>
</dbReference>
<accession>Q93NL2</accession>
<proteinExistence type="predicted"/>
<reference evidence="1" key="1">
    <citation type="submission" date="2001-04" db="EMBL/GenBank/DDBJ databases">
        <authorList>
            <person name="Foultier B.G.F."/>
            <person name="Mueller S."/>
            <person name="Purnelle B."/>
            <person name="Troisfontaines P."/>
            <person name="Cornelis G.R."/>
        </authorList>
    </citation>
    <scope>NUCLEOTIDE SEQUENCE</scope>
    <source>
        <strain evidence="1">A127</strain>
    </source>
</reference>
<evidence type="ECO:0000313" key="1">
    <source>
        <dbReference type="EMBL" id="AAK84123.1"/>
    </source>
</evidence>
<sequence length="191" mass="21360">MTANPGRFSFACQHEILLAPGGYFHAEHSGIDYPALPQVLQEAHNQRLLRQYQLPAPDSNTLLLPDFIAEHWAQLPKVAWALGVLLHPAPLPWWVETSQYAQLHQRGNDNFRQLQQTPSSPQTLLAAGAAQLLAGLQPFGKVYTARASYMFKFRHPTVNGDADEKCSTLECDRRSLPLCRSNLSRISGKPH</sequence>
<organism evidence="1">
    <name type="scientific">Yersinia enterocolitica</name>
    <dbReference type="NCBI Taxonomy" id="630"/>
    <lineage>
        <taxon>Bacteria</taxon>
        <taxon>Pseudomonadati</taxon>
        <taxon>Pseudomonadota</taxon>
        <taxon>Gammaproteobacteria</taxon>
        <taxon>Enterobacterales</taxon>
        <taxon>Yersiniaceae</taxon>
        <taxon>Yersinia</taxon>
    </lineage>
</organism>
<dbReference type="InterPro" id="IPR013388">
    <property type="entry name" value="T3SS_OrgA/MxiK"/>
</dbReference>
<reference evidence="1" key="2">
    <citation type="journal article" date="2002" name="J. Mol. Evol.">
        <title>Characterization of the ysa pathogenicity locus in the chromosome of Yersinia enterocolitica and phylogeny analysis of type III secretion systems.</title>
        <authorList>
            <person name="Foultier B."/>
            <person name="Troisfontaines P."/>
            <person name="Muller S."/>
            <person name="Opperdoes F.R."/>
            <person name="Cornelis G.R."/>
        </authorList>
    </citation>
    <scope>NUCLEOTIDE SEQUENCE</scope>
    <source>
        <strain evidence="1">A127</strain>
    </source>
</reference>
<dbReference type="AlphaFoldDB" id="Q93NL2"/>
<name>Q93NL2_YEREN</name>
<dbReference type="Pfam" id="PF09482">
    <property type="entry name" value="OrgA_MxiK"/>
    <property type="match status" value="1"/>
</dbReference>
<protein>
    <submittedName>
        <fullName evidence="1">Uncharacterized protein</fullName>
    </submittedName>
</protein>